<dbReference type="AlphaFoldDB" id="Q2IA65"/>
<feature type="binding site" evidence="5">
    <location>
        <position position="75"/>
    </location>
    <ligand>
        <name>chlorophyll a</name>
        <dbReference type="ChEBI" id="CHEBI:58416"/>
        <label>1</label>
    </ligand>
</feature>
<dbReference type="GO" id="GO:0016020">
    <property type="term" value="C:membrane"/>
    <property type="evidence" value="ECO:0007669"/>
    <property type="project" value="InterPro"/>
</dbReference>
<dbReference type="GO" id="GO:0009507">
    <property type="term" value="C:chloroplast"/>
    <property type="evidence" value="ECO:0007669"/>
    <property type="project" value="UniProtKB-SubCell"/>
</dbReference>
<protein>
    <submittedName>
        <fullName evidence="6">Chloroplast light harvesting protein isoform 14</fullName>
    </submittedName>
</protein>
<dbReference type="GO" id="GO:0016168">
    <property type="term" value="F:chlorophyll binding"/>
    <property type="evidence" value="ECO:0007669"/>
    <property type="project" value="UniProtKB-KW"/>
</dbReference>
<feature type="binding site" evidence="5">
    <location>
        <position position="164"/>
    </location>
    <ligand>
        <name>chlorophyll a</name>
        <dbReference type="ChEBI" id="CHEBI:58416"/>
        <label>1</label>
    </ligand>
</feature>
<sequence length="193" mass="20701">MLALSLQSLSLNAGMAPAARVQRMQAPVMIKSQALPFLEAPAKLDGSMAGDRGFDPLNLAGSFNLNYMREAELKHGRICMLAWVGYVAVDNGFYVPFAPHVSSLAAHDTAVKSGNMLLLLGAVGVIEALSYNAVNEMMSGQTDRRPGDFSMDPFGQADKTMLEKEISHCRLAMFAFSGVVTQSALAGHGFPYL</sequence>
<dbReference type="PDB" id="8Z11">
    <property type="method" value="EM"/>
    <property type="resolution" value="2.74 A"/>
    <property type="chains" value="H=1-193"/>
</dbReference>
<dbReference type="Pfam" id="PF00504">
    <property type="entry name" value="Chloroa_b-bind"/>
    <property type="match status" value="1"/>
</dbReference>
<evidence type="ECO:0000256" key="3">
    <source>
        <dbReference type="ARBA" id="ARBA00022531"/>
    </source>
</evidence>
<keyword evidence="5" id="KW-0157">Chromophore</keyword>
<dbReference type="GO" id="GO:0009765">
    <property type="term" value="P:photosynthesis, light harvesting"/>
    <property type="evidence" value="ECO:0007669"/>
    <property type="project" value="InterPro"/>
</dbReference>
<keyword evidence="3" id="KW-0602">Photosynthesis</keyword>
<proteinExistence type="evidence at protein level"/>
<dbReference type="Gene3D" id="1.10.3460.10">
    <property type="entry name" value="Chlorophyll a/b binding protein domain"/>
    <property type="match status" value="1"/>
</dbReference>
<feature type="binding site" evidence="5">
    <location>
        <position position="170"/>
    </location>
    <ligand>
        <name>chlorophyll a</name>
        <dbReference type="ChEBI" id="CHEBI:58416"/>
        <label>1</label>
    </ligand>
</feature>
<reference evidence="7" key="2">
    <citation type="journal article" date="2024" name="Proc. Natl. Acad. Sci. U.S.A.">
        <title>Structural insights into the assembly and energy transfer of haptophyte photosystem I-light-harvesting supercomplex.</title>
        <authorList>
            <person name="He F.Y."/>
            <person name="Zhao L.S."/>
            <person name="Qu X.X."/>
            <person name="Li K."/>
            <person name="Guo J.P."/>
            <person name="Zhao F."/>
            <person name="Wang N."/>
            <person name="Qin B.Y."/>
            <person name="Chen X.L."/>
            <person name="Gao J."/>
            <person name="Liu L.N."/>
            <person name="Zhang Y.Z."/>
        </authorList>
    </citation>
    <scope>STRUCTURE BY ELECTRON MICROSCOPY (2.74 ANGSTROMS)</scope>
</reference>
<dbReference type="InterPro" id="IPR022796">
    <property type="entry name" value="Chloroa_b-bind"/>
</dbReference>
<organism evidence="6">
    <name type="scientific">Isochrysis galbana</name>
    <name type="common">Marine planktonic alga</name>
    <dbReference type="NCBI Taxonomy" id="37099"/>
    <lineage>
        <taxon>Eukaryota</taxon>
        <taxon>Haptista</taxon>
        <taxon>Haptophyta</taxon>
        <taxon>Prymnesiophyceae</taxon>
        <taxon>Isochrysidales</taxon>
        <taxon>Isochrysidaceae</taxon>
        <taxon>Isochrysis</taxon>
    </lineage>
</organism>
<feature type="binding site" description="axial binding residue" evidence="5">
    <location>
        <position position="77"/>
    </location>
    <ligand>
        <name>chlorophyll b</name>
        <dbReference type="ChEBI" id="CHEBI:61721"/>
        <label>1</label>
    </ligand>
    <ligandPart>
        <name>Mg</name>
        <dbReference type="ChEBI" id="CHEBI:25107"/>
    </ligandPart>
</feature>
<feature type="binding site" evidence="5">
    <location>
        <position position="72"/>
    </location>
    <ligand>
        <name>chlorophyll a</name>
        <dbReference type="ChEBI" id="CHEBI:58416"/>
        <label>1</label>
    </ligand>
</feature>
<evidence type="ECO:0000256" key="5">
    <source>
        <dbReference type="PIRSR" id="PIRSR601344-1"/>
    </source>
</evidence>
<dbReference type="SUPFAM" id="SSF103511">
    <property type="entry name" value="Chlorophyll a-b binding protein"/>
    <property type="match status" value="1"/>
</dbReference>
<evidence type="ECO:0000313" key="6">
    <source>
        <dbReference type="EMBL" id="ABA55530.1"/>
    </source>
</evidence>
<evidence type="ECO:0007829" key="7">
    <source>
        <dbReference type="PDB" id="8Z11"/>
    </source>
</evidence>
<feature type="binding site" description="axial binding residue" evidence="5">
    <location>
        <position position="136"/>
    </location>
    <ligand>
        <name>chlorophyll b</name>
        <dbReference type="ChEBI" id="CHEBI:61721"/>
        <label>1</label>
    </ligand>
    <ligandPart>
        <name>Mg</name>
        <dbReference type="ChEBI" id="CHEBI:25107"/>
    </ligandPart>
</feature>
<evidence type="ECO:0000256" key="2">
    <source>
        <dbReference type="ARBA" id="ARBA00022528"/>
    </source>
</evidence>
<dbReference type="InterPro" id="IPR001344">
    <property type="entry name" value="Chloro_AB-bd_pln"/>
</dbReference>
<reference evidence="6" key="1">
    <citation type="journal article" date="2006" name="J. Mol. Biol.">
        <title>A tertiary plastid uses genes from two endosymbionts.</title>
        <authorList>
            <person name="Patron N.J."/>
            <person name="Waller R.F."/>
            <person name="Keeling P.J."/>
        </authorList>
    </citation>
    <scope>NUCLEOTIDE SEQUENCE</scope>
    <source>
        <strain evidence="6">5</strain>
    </source>
</reference>
<dbReference type="SMR" id="Q2IA65"/>
<feature type="binding site" evidence="5">
    <location>
        <position position="165"/>
    </location>
    <ligand>
        <name>chlorophyll a</name>
        <dbReference type="ChEBI" id="CHEBI:58416"/>
        <label>1</label>
    </ligand>
</feature>
<accession>Q2IA65</accession>
<feature type="binding site" evidence="5">
    <location>
        <position position="182"/>
    </location>
    <ligand>
        <name>chlorophyll a</name>
        <dbReference type="ChEBI" id="CHEBI:58416"/>
        <label>1</label>
    </ligand>
</feature>
<dbReference type="PANTHER" id="PTHR21649">
    <property type="entry name" value="CHLOROPHYLL A/B BINDING PROTEIN"/>
    <property type="match status" value="1"/>
</dbReference>
<comment type="subcellular location">
    <subcellularLocation>
        <location evidence="1">Plastid</location>
        <location evidence="1">Chloroplast</location>
    </subcellularLocation>
</comment>
<evidence type="ECO:0000256" key="1">
    <source>
        <dbReference type="ARBA" id="ARBA00004229"/>
    </source>
</evidence>
<keyword evidence="5" id="KW-0148">Chlorophyll</keyword>
<keyword evidence="2" id="KW-0150">Chloroplast</keyword>
<keyword evidence="7" id="KW-0002">3D-structure</keyword>
<dbReference type="EMBL" id="DQ118586">
    <property type="protein sequence ID" value="ABA55530.1"/>
    <property type="molecule type" value="mRNA"/>
</dbReference>
<keyword evidence="4" id="KW-0934">Plastid</keyword>
<name>Q2IA65_ISOGA</name>
<evidence type="ECO:0000256" key="4">
    <source>
        <dbReference type="ARBA" id="ARBA00022640"/>
    </source>
</evidence>